<organism evidence="2">
    <name type="scientific">human gut metagenome</name>
    <dbReference type="NCBI Taxonomy" id="408170"/>
    <lineage>
        <taxon>unclassified sequences</taxon>
        <taxon>metagenomes</taxon>
        <taxon>organismal metagenomes</taxon>
    </lineage>
</organism>
<comment type="caution">
    <text evidence="2">The sequence shown here is derived from an EMBL/GenBank/DDBJ whole genome shotgun (WGS) entry which is preliminary data.</text>
</comment>
<proteinExistence type="predicted"/>
<dbReference type="AlphaFoldDB" id="K1SZW5"/>
<reference evidence="2" key="1">
    <citation type="journal article" date="2013" name="Environ. Microbiol.">
        <title>Microbiota from the distal guts of lean and obese adolescents exhibit partial functional redundancy besides clear differences in community structure.</title>
        <authorList>
            <person name="Ferrer M."/>
            <person name="Ruiz A."/>
            <person name="Lanza F."/>
            <person name="Haange S.B."/>
            <person name="Oberbach A."/>
            <person name="Till H."/>
            <person name="Bargiela R."/>
            <person name="Campoy C."/>
            <person name="Segura M.T."/>
            <person name="Richter M."/>
            <person name="von Bergen M."/>
            <person name="Seifert J."/>
            <person name="Suarez A."/>
        </authorList>
    </citation>
    <scope>NUCLEOTIDE SEQUENCE</scope>
</reference>
<name>K1SZW5_9ZZZZ</name>
<dbReference type="EMBL" id="AJWZ01004170">
    <property type="protein sequence ID" value="EKC66197.1"/>
    <property type="molecule type" value="Genomic_DNA"/>
</dbReference>
<feature type="domain" description="Organic solvent tolerance-like N-terminal" evidence="1">
    <location>
        <begin position="25"/>
        <end position="94"/>
    </location>
</feature>
<dbReference type="InterPro" id="IPR005653">
    <property type="entry name" value="OstA-like_N"/>
</dbReference>
<accession>K1SZW5</accession>
<gene>
    <name evidence="2" type="ORF">OBE_06061</name>
</gene>
<evidence type="ECO:0000259" key="1">
    <source>
        <dbReference type="Pfam" id="PF13100"/>
    </source>
</evidence>
<protein>
    <recommendedName>
        <fullName evidence="1">Organic solvent tolerance-like N-terminal domain-containing protein</fullName>
    </recommendedName>
</protein>
<dbReference type="Pfam" id="PF13100">
    <property type="entry name" value="OstA_2"/>
    <property type="match status" value="1"/>
</dbReference>
<sequence length="95" mass="10775">MPVGFCLMQAMQAPKKHARKRPHGDRVYLLHADELYYDMFGNNPDAQILKGKVSFLHQGSHLTCDSAYFYQASNSVKAFGHVHYRQGDTLSLTCN</sequence>
<feature type="non-terminal residue" evidence="2">
    <location>
        <position position="95"/>
    </location>
</feature>
<evidence type="ECO:0000313" key="2">
    <source>
        <dbReference type="EMBL" id="EKC66197.1"/>
    </source>
</evidence>